<gene>
    <name evidence="2" type="ORF">D8674_018296</name>
</gene>
<dbReference type="EMBL" id="SMOL01000487">
    <property type="protein sequence ID" value="KAB2610264.1"/>
    <property type="molecule type" value="Genomic_DNA"/>
</dbReference>
<dbReference type="Proteomes" id="UP000327157">
    <property type="component" value="Chromosome 17"/>
</dbReference>
<evidence type="ECO:0000313" key="2">
    <source>
        <dbReference type="EMBL" id="KAB2610264.1"/>
    </source>
</evidence>
<dbReference type="GO" id="GO:0016301">
    <property type="term" value="F:kinase activity"/>
    <property type="evidence" value="ECO:0007669"/>
    <property type="project" value="UniProtKB-KW"/>
</dbReference>
<comment type="caution">
    <text evidence="2">The sequence shown here is derived from an EMBL/GenBank/DDBJ whole genome shotgun (WGS) entry which is preliminary data.</text>
</comment>
<keyword evidence="3" id="KW-1185">Reference proteome</keyword>
<dbReference type="AlphaFoldDB" id="A0A5N5GHP0"/>
<reference evidence="2 3" key="1">
    <citation type="submission" date="2019-09" db="EMBL/GenBank/DDBJ databases">
        <authorList>
            <person name="Ou C."/>
        </authorList>
    </citation>
    <scope>NUCLEOTIDE SEQUENCE [LARGE SCALE GENOMIC DNA]</scope>
    <source>
        <strain evidence="2">S2</strain>
        <tissue evidence="2">Leaf</tissue>
    </source>
</reference>
<accession>A0A5N5GHP0</accession>
<protein>
    <submittedName>
        <fullName evidence="2">L-type lectin-domain containing receptor kinase S.4-like</fullName>
    </submittedName>
</protein>
<keyword evidence="2" id="KW-0675">Receptor</keyword>
<dbReference type="OrthoDB" id="2019747at2759"/>
<feature type="region of interest" description="Disordered" evidence="1">
    <location>
        <begin position="1"/>
        <end position="21"/>
    </location>
</feature>
<dbReference type="GO" id="GO:0030246">
    <property type="term" value="F:carbohydrate binding"/>
    <property type="evidence" value="ECO:0007669"/>
    <property type="project" value="UniProtKB-KW"/>
</dbReference>
<name>A0A5N5GHP0_9ROSA</name>
<keyword evidence="2" id="KW-0808">Transferase</keyword>
<reference evidence="3" key="2">
    <citation type="submission" date="2019-10" db="EMBL/GenBank/DDBJ databases">
        <title>A de novo genome assembly of a pear dwarfing rootstock.</title>
        <authorList>
            <person name="Wang F."/>
            <person name="Wang J."/>
            <person name="Li S."/>
            <person name="Zhang Y."/>
            <person name="Fang M."/>
            <person name="Ma L."/>
            <person name="Zhao Y."/>
            <person name="Jiang S."/>
        </authorList>
    </citation>
    <scope>NUCLEOTIDE SEQUENCE [LARGE SCALE GENOMIC DNA]</scope>
</reference>
<proteinExistence type="predicted"/>
<reference evidence="2 3" key="3">
    <citation type="submission" date="2019-11" db="EMBL/GenBank/DDBJ databases">
        <title>A de novo genome assembly of a pear dwarfing rootstock.</title>
        <authorList>
            <person name="Wang F."/>
            <person name="Wang J."/>
            <person name="Li S."/>
            <person name="Zhang Y."/>
            <person name="Fang M."/>
            <person name="Ma L."/>
            <person name="Zhao Y."/>
            <person name="Jiang S."/>
        </authorList>
    </citation>
    <scope>NUCLEOTIDE SEQUENCE [LARGE SCALE GENOMIC DNA]</scope>
    <source>
        <strain evidence="2">S2</strain>
        <tissue evidence="2">Leaf</tissue>
    </source>
</reference>
<sequence length="93" mass="9961">MSTLRGRSSQAPISSSAENPLNLSMGISATHPSFSTEFAFLMMPGSGDDLLVVFAPGDFGSRLSGKGPLGLTVRIGLWVLNLILRLNEGRKRR</sequence>
<keyword evidence="2" id="KW-0418">Kinase</keyword>
<evidence type="ECO:0000313" key="3">
    <source>
        <dbReference type="Proteomes" id="UP000327157"/>
    </source>
</evidence>
<organism evidence="2 3">
    <name type="scientific">Pyrus ussuriensis x Pyrus communis</name>
    <dbReference type="NCBI Taxonomy" id="2448454"/>
    <lineage>
        <taxon>Eukaryota</taxon>
        <taxon>Viridiplantae</taxon>
        <taxon>Streptophyta</taxon>
        <taxon>Embryophyta</taxon>
        <taxon>Tracheophyta</taxon>
        <taxon>Spermatophyta</taxon>
        <taxon>Magnoliopsida</taxon>
        <taxon>eudicotyledons</taxon>
        <taxon>Gunneridae</taxon>
        <taxon>Pentapetalae</taxon>
        <taxon>rosids</taxon>
        <taxon>fabids</taxon>
        <taxon>Rosales</taxon>
        <taxon>Rosaceae</taxon>
        <taxon>Amygdaloideae</taxon>
        <taxon>Maleae</taxon>
        <taxon>Pyrus</taxon>
    </lineage>
</organism>
<keyword evidence="2" id="KW-0430">Lectin</keyword>
<evidence type="ECO:0000256" key="1">
    <source>
        <dbReference type="SAM" id="MobiDB-lite"/>
    </source>
</evidence>